<dbReference type="CDD" id="cd00082">
    <property type="entry name" value="HisKA"/>
    <property type="match status" value="1"/>
</dbReference>
<reference evidence="6 7" key="1">
    <citation type="submission" date="2021-01" db="EMBL/GenBank/DDBJ databases">
        <title>Belnapia mucosa sp. nov. and Belnapia arida sp. nov., isolated from the Tabernas Desert (Almeria, Spain).</title>
        <authorList>
            <person name="Molina-Menor E."/>
            <person name="Vidal-Verdu A."/>
            <person name="Calonge A."/>
            <person name="Satari L."/>
            <person name="Pereto J."/>
            <person name="Porcar M."/>
        </authorList>
    </citation>
    <scope>NUCLEOTIDE SEQUENCE [LARGE SCALE GENOMIC DNA]</scope>
    <source>
        <strain evidence="6 7">T18</strain>
    </source>
</reference>
<dbReference type="InterPro" id="IPR045812">
    <property type="entry name" value="DAHL"/>
</dbReference>
<sequence length="806" mass="86650">MKAGLLSGVAAMLLLLTWLLMGGFAVDARPFDTAMQLLDEIELAEVAMRRDLLSARVGLLRDYDSLVRTEGQVQAAIVRLRELTAPAHVERLEAWRLRQEALVEASKSANALLQNSLAQFGRLTARLSAPSDGGAPLAGAGRLGSAILHLTLDTSAPVLDEVRRGLVDMRRQAMPVSEIEPTAALLAHGWLLLDMLPRADGLLRDLFANPSGPVLDAIAAEVQARREAQETVARRYRLLLYVSAVLLLGGLLLLGVRLRARSLAMQRHVAFEHMLARLSARLVGTSQGESDASLGKALEEIARRLGAQRAYLVIAGEPSHAHLWTEDGKALPSGWKEAALVVAGLYSPSATGTLHLLPGHPGLRDMPDGPYACFAAVRRLEDGIAAVLGCDVTRPGRVPSEEELASLGLALDVVLNLATRSCLEAERTRLAEREAQSRQMQMLGTFASGIAHNFNNIIGAILGFTEMAQAEPSTARIADIRRAAERARDLTSDILAFGGQQPKPQGEVDVHSFLTETAALVRAMLPTDMQLIVEPPCEAAMVCGDATQLQQVIVNLCRNAAQAMGGAGEVTIEVEARTLHARLALRLGELRPDHYILIRVLDTGLGMDEPTLVRIFEPFFTTRQAGNGLGLATVREIVLAHDGGIAVRSAPAQGSCFEVWLPRAIAAEAARREMPRGEGGLVLLLHDDDRLSREEELLAVLGYEPRGFRAAAAALEALRDVPDRFEAALLPEGTSELARAIHRVAPMLPIILAGASRMAGVDCIGWPLRAEELASALRRSFARPVQSTRQSCSAVAPPASGLELPR</sequence>
<dbReference type="EC" id="2.7.13.3" evidence="2"/>
<evidence type="ECO:0000256" key="3">
    <source>
        <dbReference type="ARBA" id="ARBA00022553"/>
    </source>
</evidence>
<dbReference type="InterPro" id="IPR036097">
    <property type="entry name" value="HisK_dim/P_sf"/>
</dbReference>
<organism evidence="6 7">
    <name type="scientific">Belnapia arida</name>
    <dbReference type="NCBI Taxonomy" id="2804533"/>
    <lineage>
        <taxon>Bacteria</taxon>
        <taxon>Pseudomonadati</taxon>
        <taxon>Pseudomonadota</taxon>
        <taxon>Alphaproteobacteria</taxon>
        <taxon>Acetobacterales</taxon>
        <taxon>Roseomonadaceae</taxon>
        <taxon>Belnapia</taxon>
    </lineage>
</organism>
<evidence type="ECO:0000256" key="4">
    <source>
        <dbReference type="SAM" id="Phobius"/>
    </source>
</evidence>
<accession>A0ABS1TWN9</accession>
<feature type="domain" description="Histidine kinase" evidence="5">
    <location>
        <begin position="449"/>
        <end position="665"/>
    </location>
</feature>
<dbReference type="Gene3D" id="3.30.565.10">
    <property type="entry name" value="Histidine kinase-like ATPase, C-terminal domain"/>
    <property type="match status" value="1"/>
</dbReference>
<evidence type="ECO:0000256" key="2">
    <source>
        <dbReference type="ARBA" id="ARBA00012438"/>
    </source>
</evidence>
<dbReference type="SUPFAM" id="SSF47384">
    <property type="entry name" value="Homodimeric domain of signal transducing histidine kinase"/>
    <property type="match status" value="1"/>
</dbReference>
<dbReference type="Pfam" id="PF02518">
    <property type="entry name" value="HATPase_c"/>
    <property type="match status" value="1"/>
</dbReference>
<dbReference type="InterPro" id="IPR036890">
    <property type="entry name" value="HATPase_C_sf"/>
</dbReference>
<dbReference type="PANTHER" id="PTHR43065">
    <property type="entry name" value="SENSOR HISTIDINE KINASE"/>
    <property type="match status" value="1"/>
</dbReference>
<keyword evidence="7" id="KW-1185">Reference proteome</keyword>
<evidence type="ECO:0000259" key="5">
    <source>
        <dbReference type="PROSITE" id="PS50109"/>
    </source>
</evidence>
<dbReference type="Proteomes" id="UP000660885">
    <property type="component" value="Unassembled WGS sequence"/>
</dbReference>
<dbReference type="EMBL" id="JAETWB010000001">
    <property type="protein sequence ID" value="MBL6076866.1"/>
    <property type="molecule type" value="Genomic_DNA"/>
</dbReference>
<gene>
    <name evidence="6" type="ORF">JMJ56_02535</name>
</gene>
<dbReference type="SUPFAM" id="SSF55874">
    <property type="entry name" value="ATPase domain of HSP90 chaperone/DNA topoisomerase II/histidine kinase"/>
    <property type="match status" value="1"/>
</dbReference>
<protein>
    <recommendedName>
        <fullName evidence="2">histidine kinase</fullName>
        <ecNumber evidence="2">2.7.13.3</ecNumber>
    </recommendedName>
</protein>
<dbReference type="SMART" id="SM00388">
    <property type="entry name" value="HisKA"/>
    <property type="match status" value="1"/>
</dbReference>
<dbReference type="PANTHER" id="PTHR43065:SF42">
    <property type="entry name" value="TWO-COMPONENT SENSOR PPRA"/>
    <property type="match status" value="1"/>
</dbReference>
<dbReference type="InterPro" id="IPR003661">
    <property type="entry name" value="HisK_dim/P_dom"/>
</dbReference>
<comment type="catalytic activity">
    <reaction evidence="1">
        <text>ATP + protein L-histidine = ADP + protein N-phospho-L-histidine.</text>
        <dbReference type="EC" id="2.7.13.3"/>
    </reaction>
</comment>
<name>A0ABS1TWN9_9PROT</name>
<dbReference type="InterPro" id="IPR004358">
    <property type="entry name" value="Sig_transdc_His_kin-like_C"/>
</dbReference>
<dbReference type="SMART" id="SM00387">
    <property type="entry name" value="HATPase_c"/>
    <property type="match status" value="1"/>
</dbReference>
<keyword evidence="4" id="KW-0472">Membrane</keyword>
<dbReference type="InterPro" id="IPR003594">
    <property type="entry name" value="HATPase_dom"/>
</dbReference>
<evidence type="ECO:0000313" key="7">
    <source>
        <dbReference type="Proteomes" id="UP000660885"/>
    </source>
</evidence>
<keyword evidence="3" id="KW-0597">Phosphoprotein</keyword>
<dbReference type="Gene3D" id="1.10.287.130">
    <property type="match status" value="1"/>
</dbReference>
<keyword evidence="4" id="KW-1133">Transmembrane helix</keyword>
<comment type="caution">
    <text evidence="6">The sequence shown here is derived from an EMBL/GenBank/DDBJ whole genome shotgun (WGS) entry which is preliminary data.</text>
</comment>
<keyword evidence="4" id="KW-0812">Transmembrane</keyword>
<evidence type="ECO:0000313" key="6">
    <source>
        <dbReference type="EMBL" id="MBL6076866.1"/>
    </source>
</evidence>
<proteinExistence type="predicted"/>
<dbReference type="InterPro" id="IPR005467">
    <property type="entry name" value="His_kinase_dom"/>
</dbReference>
<dbReference type="RefSeq" id="WP_202830025.1">
    <property type="nucleotide sequence ID" value="NZ_JAETWB010000001.1"/>
</dbReference>
<dbReference type="PRINTS" id="PR00344">
    <property type="entry name" value="BCTRLSENSOR"/>
</dbReference>
<dbReference type="Pfam" id="PF19443">
    <property type="entry name" value="DAHL"/>
    <property type="match status" value="1"/>
</dbReference>
<evidence type="ECO:0000256" key="1">
    <source>
        <dbReference type="ARBA" id="ARBA00000085"/>
    </source>
</evidence>
<dbReference type="PROSITE" id="PS50109">
    <property type="entry name" value="HIS_KIN"/>
    <property type="match status" value="1"/>
</dbReference>
<dbReference type="Pfam" id="PF00512">
    <property type="entry name" value="HisKA"/>
    <property type="match status" value="1"/>
</dbReference>
<feature type="transmembrane region" description="Helical" evidence="4">
    <location>
        <begin position="238"/>
        <end position="258"/>
    </location>
</feature>